<dbReference type="PROSITE" id="PS00572">
    <property type="entry name" value="GLYCOSYL_HYDROL_F1_1"/>
    <property type="match status" value="1"/>
</dbReference>
<dbReference type="Pfam" id="PF00232">
    <property type="entry name" value="Glyco_hydro_1"/>
    <property type="match status" value="2"/>
</dbReference>
<dbReference type="PANTHER" id="PTHR10353">
    <property type="entry name" value="GLYCOSYL HYDROLASE"/>
    <property type="match status" value="1"/>
</dbReference>
<dbReference type="GO" id="GO:0008422">
    <property type="term" value="F:beta-glucosidase activity"/>
    <property type="evidence" value="ECO:0007669"/>
    <property type="project" value="UniProtKB-ARBA"/>
</dbReference>
<evidence type="ECO:0000256" key="3">
    <source>
        <dbReference type="PROSITE-ProRule" id="PRU10055"/>
    </source>
</evidence>
<keyword evidence="7" id="KW-0732">Signal</keyword>
<keyword evidence="2 5" id="KW-0378">Hydrolase</keyword>
<evidence type="ECO:0008006" key="10">
    <source>
        <dbReference type="Google" id="ProtNLM"/>
    </source>
</evidence>
<dbReference type="InterPro" id="IPR018120">
    <property type="entry name" value="Glyco_hydro_1_AS"/>
</dbReference>
<evidence type="ECO:0000256" key="1">
    <source>
        <dbReference type="ARBA" id="ARBA00010838"/>
    </source>
</evidence>
<dbReference type="InterPro" id="IPR033132">
    <property type="entry name" value="GH_1_N_CS"/>
</dbReference>
<dbReference type="PRINTS" id="PR00131">
    <property type="entry name" value="GLHYDRLASE1"/>
</dbReference>
<name>A0A8T0WDL2_PANVG</name>
<organism evidence="8 9">
    <name type="scientific">Panicum virgatum</name>
    <name type="common">Blackwell switchgrass</name>
    <dbReference type="NCBI Taxonomy" id="38727"/>
    <lineage>
        <taxon>Eukaryota</taxon>
        <taxon>Viridiplantae</taxon>
        <taxon>Streptophyta</taxon>
        <taxon>Embryophyta</taxon>
        <taxon>Tracheophyta</taxon>
        <taxon>Spermatophyta</taxon>
        <taxon>Magnoliopsida</taxon>
        <taxon>Liliopsida</taxon>
        <taxon>Poales</taxon>
        <taxon>Poaceae</taxon>
        <taxon>PACMAD clade</taxon>
        <taxon>Panicoideae</taxon>
        <taxon>Panicodae</taxon>
        <taxon>Paniceae</taxon>
        <taxon>Panicinae</taxon>
        <taxon>Panicum</taxon>
        <taxon>Panicum sect. Hiantes</taxon>
    </lineage>
</organism>
<evidence type="ECO:0000256" key="4">
    <source>
        <dbReference type="RuleBase" id="RU003690"/>
    </source>
</evidence>
<dbReference type="EMBL" id="CM029039">
    <property type="protein sequence ID" value="KAG2644267.1"/>
    <property type="molecule type" value="Genomic_DNA"/>
</dbReference>
<feature type="region of interest" description="Disordered" evidence="6">
    <location>
        <begin position="93"/>
        <end position="112"/>
    </location>
</feature>
<evidence type="ECO:0000313" key="8">
    <source>
        <dbReference type="EMBL" id="KAG2644267.1"/>
    </source>
</evidence>
<dbReference type="PROSITE" id="PS51257">
    <property type="entry name" value="PROKAR_LIPOPROTEIN"/>
    <property type="match status" value="1"/>
</dbReference>
<evidence type="ECO:0000313" key="9">
    <source>
        <dbReference type="Proteomes" id="UP000823388"/>
    </source>
</evidence>
<proteinExistence type="inferred from homology"/>
<feature type="signal peptide" evidence="7">
    <location>
        <begin position="1"/>
        <end position="21"/>
    </location>
</feature>
<sequence length="482" mass="54413">MARRVLSALLLAALACDAAFAKFGRHSFPEGFVFGAGSAAYQYEGAYKEGGKGPSVWDIFSHIPGGREAPQGHEHGCLPVLNCLDQDPANWLPERRNQQGRGGLLQQPHQRGHSKWAEAIRHHLPLGHTPGPREQLQGLPQREHHDYVDFAEVCFREFGDRVKFWTTFNEPWTYSSMGYGTGAHAPGRCSPFISRSCTPGDSGREPYVVTHHILLAHAEAVALYRAKYQPAQRGQIGITVVTNWYVPSTDTLADRRAVQRSLDFMYGWFLDPIVHGAYPGTMTSFLGDRLPPFTPEQIKLVKGSYDFIGVNYYTSDYASAAPAPNGPQQSYATDIRANTSGFRDGVPIGPPEFVPTFFNSPAGLRELLLYTARRYNNPVIYITENGIAEENSARIPLRKALKDGHRITFHSQHLQFVNHAIKNGVNVKGYFTWTFMDCFEWSDGYLDRFGLIFIDRLNGLKRYRKQSSYWIESFLKREETHY</sequence>
<keyword evidence="9" id="KW-1185">Reference proteome</keyword>
<dbReference type="Gene3D" id="3.20.20.80">
    <property type="entry name" value="Glycosidases"/>
    <property type="match status" value="2"/>
</dbReference>
<evidence type="ECO:0000256" key="6">
    <source>
        <dbReference type="SAM" id="MobiDB-lite"/>
    </source>
</evidence>
<dbReference type="PROSITE" id="PS00653">
    <property type="entry name" value="GLYCOSYL_HYDROL_F1_2"/>
    <property type="match status" value="1"/>
</dbReference>
<dbReference type="PANTHER" id="PTHR10353:SF334">
    <property type="entry name" value="BETA-GLUCOSIDASE 29"/>
    <property type="match status" value="1"/>
</dbReference>
<accession>A0A8T0WDL2</accession>
<dbReference type="InterPro" id="IPR017853">
    <property type="entry name" value="GH"/>
</dbReference>
<comment type="similarity">
    <text evidence="1 4">Belongs to the glycosyl hydrolase 1 family.</text>
</comment>
<dbReference type="AlphaFoldDB" id="A0A8T0WDL2"/>
<protein>
    <recommendedName>
        <fullName evidence="10">Beta-glucosidase</fullName>
    </recommendedName>
</protein>
<feature type="chain" id="PRO_5035825329" description="Beta-glucosidase" evidence="7">
    <location>
        <begin position="22"/>
        <end position="482"/>
    </location>
</feature>
<evidence type="ECO:0000256" key="7">
    <source>
        <dbReference type="SAM" id="SignalP"/>
    </source>
</evidence>
<evidence type="ECO:0000256" key="5">
    <source>
        <dbReference type="RuleBase" id="RU004468"/>
    </source>
</evidence>
<dbReference type="SUPFAM" id="SSF51445">
    <property type="entry name" value="(Trans)glycosidases"/>
    <property type="match status" value="1"/>
</dbReference>
<feature type="active site" description="Nucleophile" evidence="3">
    <location>
        <position position="384"/>
    </location>
</feature>
<dbReference type="GO" id="GO:0005975">
    <property type="term" value="P:carbohydrate metabolic process"/>
    <property type="evidence" value="ECO:0007669"/>
    <property type="project" value="InterPro"/>
</dbReference>
<evidence type="ECO:0000256" key="2">
    <source>
        <dbReference type="ARBA" id="ARBA00022801"/>
    </source>
</evidence>
<dbReference type="InterPro" id="IPR001360">
    <property type="entry name" value="Glyco_hydro_1"/>
</dbReference>
<reference evidence="8" key="1">
    <citation type="submission" date="2020-05" db="EMBL/GenBank/DDBJ databases">
        <title>WGS assembly of Panicum virgatum.</title>
        <authorList>
            <person name="Lovell J.T."/>
            <person name="Jenkins J."/>
            <person name="Shu S."/>
            <person name="Juenger T.E."/>
            <person name="Schmutz J."/>
        </authorList>
    </citation>
    <scope>NUCLEOTIDE SEQUENCE</scope>
    <source>
        <strain evidence="8">AP13</strain>
    </source>
</reference>
<keyword evidence="5" id="KW-0326">Glycosidase</keyword>
<gene>
    <name evidence="8" type="ORF">PVAP13_2KG298317</name>
</gene>
<dbReference type="Proteomes" id="UP000823388">
    <property type="component" value="Chromosome 2K"/>
</dbReference>
<comment type="caution">
    <text evidence="8">The sequence shown here is derived from an EMBL/GenBank/DDBJ whole genome shotgun (WGS) entry which is preliminary data.</text>
</comment>